<evidence type="ECO:0000313" key="2">
    <source>
        <dbReference type="EMBL" id="MBP4137828.1"/>
    </source>
</evidence>
<dbReference type="InterPro" id="IPR029044">
    <property type="entry name" value="Nucleotide-diphossugar_trans"/>
</dbReference>
<organism evidence="2 3">
    <name type="scientific">Flavobacterium geliluteum</name>
    <dbReference type="NCBI Taxonomy" id="2816120"/>
    <lineage>
        <taxon>Bacteria</taxon>
        <taxon>Pseudomonadati</taxon>
        <taxon>Bacteroidota</taxon>
        <taxon>Flavobacteriia</taxon>
        <taxon>Flavobacteriales</taxon>
        <taxon>Flavobacteriaceae</taxon>
        <taxon>Flavobacterium</taxon>
    </lineage>
</organism>
<comment type="caution">
    <text evidence="2">The sequence shown here is derived from an EMBL/GenBank/DDBJ whole genome shotgun (WGS) entry which is preliminary data.</text>
</comment>
<dbReference type="Gene3D" id="3.90.550.10">
    <property type="entry name" value="Spore Coat Polysaccharide Biosynthesis Protein SpsA, Chain A"/>
    <property type="match status" value="1"/>
</dbReference>
<dbReference type="RefSeq" id="WP_210665833.1">
    <property type="nucleotide sequence ID" value="NZ_JAGFBV010000008.1"/>
</dbReference>
<proteinExistence type="predicted"/>
<dbReference type="Proteomes" id="UP000675047">
    <property type="component" value="Unassembled WGS sequence"/>
</dbReference>
<evidence type="ECO:0000259" key="1">
    <source>
        <dbReference type="Pfam" id="PF00535"/>
    </source>
</evidence>
<reference evidence="2 3" key="1">
    <citation type="submission" date="2021-03" db="EMBL/GenBank/DDBJ databases">
        <title>Flavobacterium Flabelliformis Sp. Nov. And Flavobacterium Geliluteum Sp. Nov., Two Novel Multidrug Resistant Psychrophilic Species Isolated From Antarctica.</title>
        <authorList>
            <person name="Kralova S."/>
            <person name="Busse H.J."/>
            <person name="Bezdicek M."/>
            <person name="Nykrynova M."/>
            <person name="Kroupova E."/>
            <person name="Krsek D."/>
            <person name="Sedlacek I."/>
        </authorList>
    </citation>
    <scope>NUCLEOTIDE SEQUENCE [LARGE SCALE GENOMIC DNA]</scope>
    <source>
        <strain evidence="2 3">P7388</strain>
    </source>
</reference>
<dbReference type="SUPFAM" id="SSF53448">
    <property type="entry name" value="Nucleotide-diphospho-sugar transferases"/>
    <property type="match status" value="1"/>
</dbReference>
<feature type="domain" description="Glycosyltransferase 2-like" evidence="1">
    <location>
        <begin position="42"/>
        <end position="148"/>
    </location>
</feature>
<keyword evidence="3" id="KW-1185">Reference proteome</keyword>
<evidence type="ECO:0000313" key="3">
    <source>
        <dbReference type="Proteomes" id="UP000675047"/>
    </source>
</evidence>
<dbReference type="CDD" id="cd00761">
    <property type="entry name" value="Glyco_tranf_GTA_type"/>
    <property type="match status" value="1"/>
</dbReference>
<protein>
    <submittedName>
        <fullName evidence="2">Glycosyltransferase family 2 protein</fullName>
    </submittedName>
</protein>
<name>A0A940XEH2_9FLAO</name>
<dbReference type="EMBL" id="JAGFBV010000008">
    <property type="protein sequence ID" value="MBP4137828.1"/>
    <property type="molecule type" value="Genomic_DNA"/>
</dbReference>
<dbReference type="AlphaFoldDB" id="A0A940XEH2"/>
<accession>A0A940XEH2</accession>
<sequence>MRLGMNPQKEEKKVILTTNHRIVIVVYIPNEEGFYKDSLNVFKLCLDSLIRTINSSAAITVVNNGSYDKVSDILQIYLKEKKIDTLISHNVNIGKIDAQIGAARGAREKYITLTDADILFDYGWQEKVEEVFMAFPNAGSVSPIPVRTGLYAGTSSVLKQILLRKIKFKFIPIPENFESYNKFLTSINWDLDEDENIKWPVVENRGITAIIGSAHQVLTIDRDILFTTSPSNPSLTLVGGNSEHNYVDVPIDKAGKLRLSTIHNFAYHIGNTVEEWMLDVQSENKDYKKNKIIGKTEVLSDLFNSRFSKKKYVLKKMIVKKAFALLYAKELKK</sequence>
<dbReference type="InterPro" id="IPR001173">
    <property type="entry name" value="Glyco_trans_2-like"/>
</dbReference>
<dbReference type="Pfam" id="PF00535">
    <property type="entry name" value="Glycos_transf_2"/>
    <property type="match status" value="1"/>
</dbReference>
<gene>
    <name evidence="2" type="ORF">J3495_06970</name>
</gene>